<evidence type="ECO:0000259" key="5">
    <source>
        <dbReference type="PROSITE" id="PS50931"/>
    </source>
</evidence>
<dbReference type="EMBL" id="OBQD01000003">
    <property type="protein sequence ID" value="SOC36786.1"/>
    <property type="molecule type" value="Genomic_DNA"/>
</dbReference>
<dbReference type="AlphaFoldDB" id="A0A285U8B2"/>
<feature type="domain" description="HTH lysR-type" evidence="5">
    <location>
        <begin position="1"/>
        <end position="29"/>
    </location>
</feature>
<organism evidence="6 7">
    <name type="scientific">Rhizobium subbaraonis</name>
    <dbReference type="NCBI Taxonomy" id="908946"/>
    <lineage>
        <taxon>Bacteria</taxon>
        <taxon>Pseudomonadati</taxon>
        <taxon>Pseudomonadota</taxon>
        <taxon>Alphaproteobacteria</taxon>
        <taxon>Hyphomicrobiales</taxon>
        <taxon>Rhizobiaceae</taxon>
        <taxon>Rhizobium/Agrobacterium group</taxon>
        <taxon>Rhizobium</taxon>
    </lineage>
</organism>
<dbReference type="Gene3D" id="3.40.190.290">
    <property type="match status" value="1"/>
</dbReference>
<comment type="similarity">
    <text evidence="1">Belongs to the LysR transcriptional regulatory family.</text>
</comment>
<dbReference type="InterPro" id="IPR036390">
    <property type="entry name" value="WH_DNA-bd_sf"/>
</dbReference>
<evidence type="ECO:0000256" key="3">
    <source>
        <dbReference type="ARBA" id="ARBA00023125"/>
    </source>
</evidence>
<dbReference type="Pfam" id="PF00126">
    <property type="entry name" value="HTH_1"/>
    <property type="match status" value="1"/>
</dbReference>
<protein>
    <submittedName>
        <fullName evidence="6">DNA-binding transcriptional LysR family regulator</fullName>
    </submittedName>
</protein>
<sequence length="270" mass="28762">MMASRRLAALETALGVRLLHRTTRALSLTPEGETFLPFAQSIVENGDEALARMRSDSRGAAGLLRVSVPVAFGLRFVAPIVPGLLARHPDLRIALDLTDALPDLVATGTDLAIRIARLRDNSLVAQKLADNPRLLVASPGYLEARGTPASLDALSEHDCLPLDGVTHWTFAGGRSDRQVRVNARFSSSSIAACLSVCVAGGGIALLSHWNVSDDLASGRLVRIELADAQPETLNIWAVYPTARLVLPKVRVFISALRQALAESGVSPLKG</sequence>
<evidence type="ECO:0000256" key="4">
    <source>
        <dbReference type="ARBA" id="ARBA00023163"/>
    </source>
</evidence>
<keyword evidence="3 6" id="KW-0238">DNA-binding</keyword>
<evidence type="ECO:0000313" key="6">
    <source>
        <dbReference type="EMBL" id="SOC36786.1"/>
    </source>
</evidence>
<dbReference type="GO" id="GO:0043565">
    <property type="term" value="F:sequence-specific DNA binding"/>
    <property type="evidence" value="ECO:0007669"/>
    <property type="project" value="TreeGrafter"/>
</dbReference>
<dbReference type="PANTHER" id="PTHR30537:SF5">
    <property type="entry name" value="HTH-TYPE TRANSCRIPTIONAL ACTIVATOR TTDR-RELATED"/>
    <property type="match status" value="1"/>
</dbReference>
<keyword evidence="2" id="KW-0805">Transcription regulation</keyword>
<keyword evidence="7" id="KW-1185">Reference proteome</keyword>
<accession>A0A285U8B2</accession>
<dbReference type="InterPro" id="IPR000847">
    <property type="entry name" value="LysR_HTH_N"/>
</dbReference>
<dbReference type="Pfam" id="PF03466">
    <property type="entry name" value="LysR_substrate"/>
    <property type="match status" value="1"/>
</dbReference>
<dbReference type="GO" id="GO:0003700">
    <property type="term" value="F:DNA-binding transcription factor activity"/>
    <property type="evidence" value="ECO:0007669"/>
    <property type="project" value="InterPro"/>
</dbReference>
<dbReference type="InterPro" id="IPR036388">
    <property type="entry name" value="WH-like_DNA-bd_sf"/>
</dbReference>
<dbReference type="PROSITE" id="PS50931">
    <property type="entry name" value="HTH_LYSR"/>
    <property type="match status" value="1"/>
</dbReference>
<keyword evidence="4" id="KW-0804">Transcription</keyword>
<dbReference type="CDD" id="cd08422">
    <property type="entry name" value="PBP2_CrgA_like"/>
    <property type="match status" value="1"/>
</dbReference>
<dbReference type="PANTHER" id="PTHR30537">
    <property type="entry name" value="HTH-TYPE TRANSCRIPTIONAL REGULATOR"/>
    <property type="match status" value="1"/>
</dbReference>
<dbReference type="SUPFAM" id="SSF46785">
    <property type="entry name" value="Winged helix' DNA-binding domain"/>
    <property type="match status" value="1"/>
</dbReference>
<evidence type="ECO:0000313" key="7">
    <source>
        <dbReference type="Proteomes" id="UP000219167"/>
    </source>
</evidence>
<dbReference type="SUPFAM" id="SSF53850">
    <property type="entry name" value="Periplasmic binding protein-like II"/>
    <property type="match status" value="1"/>
</dbReference>
<evidence type="ECO:0000256" key="1">
    <source>
        <dbReference type="ARBA" id="ARBA00009437"/>
    </source>
</evidence>
<gene>
    <name evidence="6" type="ORF">SAMN05892877_103124</name>
</gene>
<proteinExistence type="inferred from homology"/>
<name>A0A285U8B2_9HYPH</name>
<dbReference type="Gene3D" id="1.10.10.10">
    <property type="entry name" value="Winged helix-like DNA-binding domain superfamily/Winged helix DNA-binding domain"/>
    <property type="match status" value="1"/>
</dbReference>
<dbReference type="InterPro" id="IPR058163">
    <property type="entry name" value="LysR-type_TF_proteobact-type"/>
</dbReference>
<evidence type="ECO:0000256" key="2">
    <source>
        <dbReference type="ARBA" id="ARBA00023015"/>
    </source>
</evidence>
<dbReference type="GO" id="GO:0006351">
    <property type="term" value="P:DNA-templated transcription"/>
    <property type="evidence" value="ECO:0007669"/>
    <property type="project" value="TreeGrafter"/>
</dbReference>
<dbReference type="InterPro" id="IPR005119">
    <property type="entry name" value="LysR_subst-bd"/>
</dbReference>
<dbReference type="Proteomes" id="UP000219167">
    <property type="component" value="Unassembled WGS sequence"/>
</dbReference>
<reference evidence="6 7" key="1">
    <citation type="submission" date="2017-08" db="EMBL/GenBank/DDBJ databases">
        <authorList>
            <person name="de Groot N.N."/>
        </authorList>
    </citation>
    <scope>NUCLEOTIDE SEQUENCE [LARGE SCALE GENOMIC DNA]</scope>
    <source>
        <strain evidence="6 7">JC85</strain>
    </source>
</reference>